<keyword evidence="3" id="KW-0812">Transmembrane</keyword>
<reference evidence="4" key="1">
    <citation type="submission" date="2020-06" db="EMBL/GenBank/DDBJ databases">
        <authorList>
            <person name="Li T."/>
            <person name="Hu X."/>
            <person name="Zhang T."/>
            <person name="Song X."/>
            <person name="Zhang H."/>
            <person name="Dai N."/>
            <person name="Sheng W."/>
            <person name="Hou X."/>
            <person name="Wei L."/>
        </authorList>
    </citation>
    <scope>NUCLEOTIDE SEQUENCE</scope>
    <source>
        <strain evidence="4">KEN8</strain>
        <tissue evidence="4">Leaf</tissue>
    </source>
</reference>
<dbReference type="AlphaFoldDB" id="A0AAW2SCV6"/>
<feature type="transmembrane region" description="Helical" evidence="3">
    <location>
        <begin position="21"/>
        <end position="46"/>
    </location>
</feature>
<dbReference type="EMBL" id="JACGWM010000002">
    <property type="protein sequence ID" value="KAL0389947.1"/>
    <property type="molecule type" value="Genomic_DNA"/>
</dbReference>
<gene>
    <name evidence="4" type="ORF">Scaly_0351800</name>
</gene>
<dbReference type="GO" id="GO:0098542">
    <property type="term" value="P:defense response to other organism"/>
    <property type="evidence" value="ECO:0007669"/>
    <property type="project" value="InterPro"/>
</dbReference>
<keyword evidence="3" id="KW-1133">Transmembrane helix</keyword>
<evidence type="ECO:0008006" key="5">
    <source>
        <dbReference type="Google" id="ProtNLM"/>
    </source>
</evidence>
<dbReference type="PANTHER" id="PTHR31234:SF55">
    <property type="entry name" value="LATE EMBRYOGENESIS ABUNDANT (LEA) HYDROXYPROLINE-RICH GLYCOPROTEIN FAMILY"/>
    <property type="match status" value="1"/>
</dbReference>
<comment type="caution">
    <text evidence="4">The sequence shown here is derived from an EMBL/GenBank/DDBJ whole genome shotgun (WGS) entry which is preliminary data.</text>
</comment>
<evidence type="ECO:0000256" key="3">
    <source>
        <dbReference type="SAM" id="Phobius"/>
    </source>
</evidence>
<keyword evidence="2 3" id="KW-0472">Membrane</keyword>
<dbReference type="PANTHER" id="PTHR31234">
    <property type="entry name" value="LATE EMBRYOGENESIS ABUNDANT (LEA) HYDROXYPROLINE-RICH GLYCOPROTEIN FAMILY"/>
    <property type="match status" value="1"/>
</dbReference>
<proteinExistence type="predicted"/>
<accession>A0AAW2SCV6</accession>
<sequence length="212" mass="24444">MYRSLCDFMARSFLSRAAPTVRCLITSVILIFLSLSVGTLIVWLILHPQPPNFHVTSFSISNFTLSHNIAVRANYKIDFVVKNPNWKINLWVYYSNVSVKYKRIEVSRGWFQRFPLPKRGRAEKSIRLEMDANNMRRDGAAEMGLEYLSRKEVVYDVEVYGWATLRAGKWISEGRMLKVECKNLKVVFSGKFDMAVGELRNDQVAACSTVFI</sequence>
<comment type="subcellular location">
    <subcellularLocation>
        <location evidence="1">Membrane</location>
    </subcellularLocation>
</comment>
<evidence type="ECO:0000256" key="2">
    <source>
        <dbReference type="ARBA" id="ARBA00023136"/>
    </source>
</evidence>
<evidence type="ECO:0000313" key="4">
    <source>
        <dbReference type="EMBL" id="KAL0389947.1"/>
    </source>
</evidence>
<name>A0AAW2SCV6_9LAMI</name>
<evidence type="ECO:0000256" key="1">
    <source>
        <dbReference type="ARBA" id="ARBA00004370"/>
    </source>
</evidence>
<reference evidence="4" key="2">
    <citation type="journal article" date="2024" name="Plant">
        <title>Genomic evolution and insights into agronomic trait innovations of Sesamum species.</title>
        <authorList>
            <person name="Miao H."/>
            <person name="Wang L."/>
            <person name="Qu L."/>
            <person name="Liu H."/>
            <person name="Sun Y."/>
            <person name="Le M."/>
            <person name="Wang Q."/>
            <person name="Wei S."/>
            <person name="Zheng Y."/>
            <person name="Lin W."/>
            <person name="Duan Y."/>
            <person name="Cao H."/>
            <person name="Xiong S."/>
            <person name="Wang X."/>
            <person name="Wei L."/>
            <person name="Li C."/>
            <person name="Ma Q."/>
            <person name="Ju M."/>
            <person name="Zhao R."/>
            <person name="Li G."/>
            <person name="Mu C."/>
            <person name="Tian Q."/>
            <person name="Mei H."/>
            <person name="Zhang T."/>
            <person name="Gao T."/>
            <person name="Zhang H."/>
        </authorList>
    </citation>
    <scope>NUCLEOTIDE SEQUENCE</scope>
    <source>
        <strain evidence="4">KEN8</strain>
    </source>
</reference>
<dbReference type="InterPro" id="IPR044839">
    <property type="entry name" value="NDR1-like"/>
</dbReference>
<protein>
    <recommendedName>
        <fullName evidence="5">Late embryogenesis abundant protein LEA-2 subgroup domain-containing protein</fullName>
    </recommendedName>
</protein>
<dbReference type="GO" id="GO:0005886">
    <property type="term" value="C:plasma membrane"/>
    <property type="evidence" value="ECO:0007669"/>
    <property type="project" value="TreeGrafter"/>
</dbReference>
<organism evidence="4">
    <name type="scientific">Sesamum calycinum</name>
    <dbReference type="NCBI Taxonomy" id="2727403"/>
    <lineage>
        <taxon>Eukaryota</taxon>
        <taxon>Viridiplantae</taxon>
        <taxon>Streptophyta</taxon>
        <taxon>Embryophyta</taxon>
        <taxon>Tracheophyta</taxon>
        <taxon>Spermatophyta</taxon>
        <taxon>Magnoliopsida</taxon>
        <taxon>eudicotyledons</taxon>
        <taxon>Gunneridae</taxon>
        <taxon>Pentapetalae</taxon>
        <taxon>asterids</taxon>
        <taxon>lamiids</taxon>
        <taxon>Lamiales</taxon>
        <taxon>Pedaliaceae</taxon>
        <taxon>Sesamum</taxon>
    </lineage>
</organism>